<evidence type="ECO:0000256" key="3">
    <source>
        <dbReference type="ARBA" id="ARBA00012535"/>
    </source>
</evidence>
<keyword evidence="5" id="KW-0073">Auxin biosynthesis</keyword>
<dbReference type="EMBL" id="SDPT01000001">
    <property type="protein sequence ID" value="RXZ34959.1"/>
    <property type="molecule type" value="Genomic_DNA"/>
</dbReference>
<sequence>MTDVDVAIIGAGAAGIGAARRLHGRGLEVLVLEASDRIGGRAWTLGVQGMPLDMGCGWLHSADRNPWVKIAGDAGFAIDRSESAWGKQLRDLGFPPAERAAANRAFEAWDARLRSDPPASDRAADALPPGDEWNAYVEALSGYINGTGLADLSVADYLAYDDAASDENWRVPAGYGTLVASQLPRVAVALGTPVRRIRDEAHRLVLESPRGAVRARTAIVTVATPVLACGGIALPGRYDARCHAAAQLPLGLANKLFLRLEEPEAVPPDSHLLGNPHASQTGSYYLRPFGRPVVECFFGGSGAAALEAAGADATAACARDELGALLGADFARGLRLIAASAWGQADGFAGSYSHALPGHANARAVLAAPDDRLFFAGEACSPSDFSTAHGALATGEAAAEAALAALA</sequence>
<evidence type="ECO:0000256" key="4">
    <source>
        <dbReference type="ARBA" id="ARBA00017871"/>
    </source>
</evidence>
<dbReference type="SUPFAM" id="SSF51905">
    <property type="entry name" value="FAD/NAD(P)-binding domain"/>
    <property type="match status" value="1"/>
</dbReference>
<keyword evidence="9" id="KW-1185">Reference proteome</keyword>
<dbReference type="GO" id="GO:0050361">
    <property type="term" value="F:tryptophan 2-monooxygenase activity"/>
    <property type="evidence" value="ECO:0007669"/>
    <property type="project" value="UniProtKB-EC"/>
</dbReference>
<comment type="catalytic activity">
    <reaction evidence="6">
        <text>L-tryptophan + O2 = indole-3-acetamide + CO2 + H2O</text>
        <dbReference type="Rhea" id="RHEA:16165"/>
        <dbReference type="ChEBI" id="CHEBI:15377"/>
        <dbReference type="ChEBI" id="CHEBI:15379"/>
        <dbReference type="ChEBI" id="CHEBI:16031"/>
        <dbReference type="ChEBI" id="CHEBI:16526"/>
        <dbReference type="ChEBI" id="CHEBI:57912"/>
        <dbReference type="EC" id="1.13.12.3"/>
    </reaction>
</comment>
<dbReference type="PANTHER" id="PTHR10742:SF410">
    <property type="entry name" value="LYSINE-SPECIFIC HISTONE DEMETHYLASE 2"/>
    <property type="match status" value="1"/>
</dbReference>
<dbReference type="InterPro" id="IPR036188">
    <property type="entry name" value="FAD/NAD-bd_sf"/>
</dbReference>
<evidence type="ECO:0000313" key="9">
    <source>
        <dbReference type="Proteomes" id="UP000292347"/>
    </source>
</evidence>
<comment type="similarity">
    <text evidence="2">Belongs to the tryptophan 2-monooxygenase family.</text>
</comment>
<dbReference type="AlphaFoldDB" id="A0A4Q2IW37"/>
<evidence type="ECO:0000256" key="2">
    <source>
        <dbReference type="ARBA" id="ARBA00005833"/>
    </source>
</evidence>
<feature type="domain" description="Amine oxidase" evidence="7">
    <location>
        <begin position="96"/>
        <end position="402"/>
    </location>
</feature>
<dbReference type="PANTHER" id="PTHR10742">
    <property type="entry name" value="FLAVIN MONOAMINE OXIDASE"/>
    <property type="match status" value="1"/>
</dbReference>
<dbReference type="InterPro" id="IPR050281">
    <property type="entry name" value="Flavin_monoamine_oxidase"/>
</dbReference>
<organism evidence="8 9">
    <name type="scientific">Sphingomonas desiccabilis</name>
    <dbReference type="NCBI Taxonomy" id="429134"/>
    <lineage>
        <taxon>Bacteria</taxon>
        <taxon>Pseudomonadati</taxon>
        <taxon>Pseudomonadota</taxon>
        <taxon>Alphaproteobacteria</taxon>
        <taxon>Sphingomonadales</taxon>
        <taxon>Sphingomonadaceae</taxon>
        <taxon>Sphingomonas</taxon>
    </lineage>
</organism>
<dbReference type="SUPFAM" id="SSF54373">
    <property type="entry name" value="FAD-linked reductases, C-terminal domain"/>
    <property type="match status" value="1"/>
</dbReference>
<reference evidence="8 9" key="1">
    <citation type="submission" date="2019-01" db="EMBL/GenBank/DDBJ databases">
        <title>Sphingomonas mucosissima sp. nov. and Sphingomonas desiccabilis sp. nov., from biological soil crusts in the Colorado Plateau, USA.</title>
        <authorList>
            <person name="Zhu D."/>
        </authorList>
    </citation>
    <scope>NUCLEOTIDE SEQUENCE [LARGE SCALE GENOMIC DNA]</scope>
    <source>
        <strain evidence="8 9">CP1D</strain>
    </source>
</reference>
<protein>
    <recommendedName>
        <fullName evidence="4">Tryptophan 2-monooxygenase</fullName>
        <ecNumber evidence="3">1.13.12.3</ecNumber>
    </recommendedName>
</protein>
<dbReference type="GO" id="GO:0009851">
    <property type="term" value="P:auxin biosynthetic process"/>
    <property type="evidence" value="ECO:0007669"/>
    <property type="project" value="UniProtKB-KW"/>
</dbReference>
<dbReference type="InterPro" id="IPR002937">
    <property type="entry name" value="Amino_oxidase"/>
</dbReference>
<accession>A0A4Q2IW37</accession>
<dbReference type="Pfam" id="PF01593">
    <property type="entry name" value="Amino_oxidase"/>
    <property type="match status" value="2"/>
</dbReference>
<dbReference type="RefSeq" id="WP_129340740.1">
    <property type="nucleotide sequence ID" value="NZ_JACIDD010000001.1"/>
</dbReference>
<comment type="caution">
    <text evidence="8">The sequence shown here is derived from an EMBL/GenBank/DDBJ whole genome shotgun (WGS) entry which is preliminary data.</text>
</comment>
<evidence type="ECO:0000259" key="7">
    <source>
        <dbReference type="Pfam" id="PF01593"/>
    </source>
</evidence>
<gene>
    <name evidence="8" type="ORF">EO081_04715</name>
</gene>
<evidence type="ECO:0000313" key="8">
    <source>
        <dbReference type="EMBL" id="RXZ34959.1"/>
    </source>
</evidence>
<evidence type="ECO:0000256" key="5">
    <source>
        <dbReference type="ARBA" id="ARBA00023070"/>
    </source>
</evidence>
<proteinExistence type="inferred from homology"/>
<dbReference type="EC" id="1.13.12.3" evidence="3"/>
<dbReference type="OrthoDB" id="337830at2"/>
<name>A0A4Q2IW37_9SPHN</name>
<comment type="pathway">
    <text evidence="1">Plant hormone metabolism; auxin biosynthesis.</text>
</comment>
<evidence type="ECO:0000256" key="6">
    <source>
        <dbReference type="ARBA" id="ARBA00047321"/>
    </source>
</evidence>
<dbReference type="Proteomes" id="UP000292347">
    <property type="component" value="Unassembled WGS sequence"/>
</dbReference>
<feature type="domain" description="Amine oxidase" evidence="7">
    <location>
        <begin position="14"/>
        <end position="76"/>
    </location>
</feature>
<dbReference type="Gene3D" id="3.50.50.60">
    <property type="entry name" value="FAD/NAD(P)-binding domain"/>
    <property type="match status" value="1"/>
</dbReference>
<evidence type="ECO:0000256" key="1">
    <source>
        <dbReference type="ARBA" id="ARBA00004814"/>
    </source>
</evidence>